<dbReference type="InterPro" id="IPR035015">
    <property type="entry name" value="NAD-bd_H4MPT_DH"/>
</dbReference>
<evidence type="ECO:0000313" key="3">
    <source>
        <dbReference type="EMBL" id="BAU90459.1"/>
    </source>
</evidence>
<evidence type="ECO:0000259" key="2">
    <source>
        <dbReference type="Pfam" id="PF09176"/>
    </source>
</evidence>
<dbReference type="RefSeq" id="WP_096484795.1">
    <property type="nucleotide sequence ID" value="NZ_AP014809.1"/>
</dbReference>
<dbReference type="Gene3D" id="3.40.50.10280">
    <property type="entry name" value="Methylene-tetrahydromethanopterin dehydrogenase, N-terminal domain"/>
    <property type="match status" value="1"/>
</dbReference>
<dbReference type="InterPro" id="IPR036291">
    <property type="entry name" value="NAD(P)-bd_dom_sf"/>
</dbReference>
<keyword evidence="1" id="KW-0560">Oxidoreductase</keyword>
<proteinExistence type="predicted"/>
<dbReference type="EMBL" id="AP014809">
    <property type="protein sequence ID" value="BAU90459.1"/>
    <property type="molecule type" value="Genomic_DNA"/>
</dbReference>
<dbReference type="SUPFAM" id="SSF51735">
    <property type="entry name" value="NAD(P)-binding Rossmann-fold domains"/>
    <property type="match status" value="1"/>
</dbReference>
<dbReference type="GO" id="GO:0016491">
    <property type="term" value="F:oxidoreductase activity"/>
    <property type="evidence" value="ECO:0007669"/>
    <property type="project" value="UniProtKB-KW"/>
</dbReference>
<dbReference type="Gene3D" id="3.40.50.720">
    <property type="entry name" value="NAD(P)-binding Rossmann-like Domain"/>
    <property type="match status" value="1"/>
</dbReference>
<gene>
    <name evidence="3" type="ORF">MPPM_1854</name>
</gene>
<dbReference type="CDD" id="cd01078">
    <property type="entry name" value="NAD_bind_H4MPT_DH"/>
    <property type="match status" value="1"/>
</dbReference>
<protein>
    <submittedName>
        <fullName evidence="3">Methylenetetrahydrofolate dehydrogenase</fullName>
    </submittedName>
</protein>
<accession>A0A160PC31</accession>
<name>A0A160PC31_9HYPH</name>
<dbReference type="InterPro" id="IPR037089">
    <property type="entry name" value="Methyl-teptahyd_DH_N_sf"/>
</dbReference>
<dbReference type="AlphaFoldDB" id="A0A160PC31"/>
<dbReference type="Pfam" id="PF09176">
    <property type="entry name" value="Mpt_N"/>
    <property type="match status" value="1"/>
</dbReference>
<dbReference type="InterPro" id="IPR015259">
    <property type="entry name" value="Methyl-teptahyd_DH_N"/>
</dbReference>
<evidence type="ECO:0000256" key="1">
    <source>
        <dbReference type="ARBA" id="ARBA00023002"/>
    </source>
</evidence>
<dbReference type="SUPFAM" id="SSF53223">
    <property type="entry name" value="Aminoacid dehydrogenase-like, N-terminal domain"/>
    <property type="match status" value="1"/>
</dbReference>
<sequence length="288" mass="29768">MSKKLLFQFDTDPTPSVFDVVVGYDGGADHITGYGNVTPENVGAYVDGTIYTRGGKEKQSTAIFVGGGDMAAGERVFAAVKKRFFGPFRVSCMLDSNGSNTTAAAGVALVVKAAGGSVKGKKAVVLAGTGPVGMRSAALLAGEGAEVVLCGRKLDKAQAAADSVNKRFKVNVTAAETPDDASRSEVIKGAHLIFTAGAIGLELLPQAAWQNESSVEIVADYNAQPPLGIGGIDATDKGKEYGGKRAFGALGIGGLKLKLHRACIAKLFESSEGVFDAEEIYKLAKEMA</sequence>
<dbReference type="InterPro" id="IPR046346">
    <property type="entry name" value="Aminoacid_DH-like_N_sf"/>
</dbReference>
<organism evidence="3 4">
    <name type="scientific">Methylorubrum populi</name>
    <dbReference type="NCBI Taxonomy" id="223967"/>
    <lineage>
        <taxon>Bacteria</taxon>
        <taxon>Pseudomonadati</taxon>
        <taxon>Pseudomonadota</taxon>
        <taxon>Alphaproteobacteria</taxon>
        <taxon>Hyphomicrobiales</taxon>
        <taxon>Methylobacteriaceae</taxon>
        <taxon>Methylorubrum</taxon>
    </lineage>
</organism>
<dbReference type="Proteomes" id="UP000218288">
    <property type="component" value="Chromosome"/>
</dbReference>
<evidence type="ECO:0000313" key="4">
    <source>
        <dbReference type="Proteomes" id="UP000218288"/>
    </source>
</evidence>
<reference evidence="3 4" key="1">
    <citation type="journal article" date="2016" name="Genome Announc.">
        <title>Complete Genome Sequence of Methylobacterium populi P-1M, Isolated from Pink-Pigmented Household Biofilm.</title>
        <authorList>
            <person name="Morohoshi T."/>
            <person name="Ikeda T."/>
        </authorList>
    </citation>
    <scope>NUCLEOTIDE SEQUENCE [LARGE SCALE GENOMIC DNA]</scope>
    <source>
        <strain evidence="3 4">P-1M</strain>
    </source>
</reference>
<dbReference type="OrthoDB" id="6180at2"/>
<feature type="domain" description="Methylene-tetrahydromethanopterin dehydrogenase N-terminal" evidence="2">
    <location>
        <begin position="17"/>
        <end position="97"/>
    </location>
</feature>